<evidence type="ECO:0000256" key="1">
    <source>
        <dbReference type="ARBA" id="ARBA00037999"/>
    </source>
</evidence>
<dbReference type="Gene3D" id="3.90.1150.10">
    <property type="entry name" value="Aspartate Aminotransferase, domain 1"/>
    <property type="match status" value="1"/>
</dbReference>
<dbReference type="AlphaFoldDB" id="A0A7J5U6D4"/>
<dbReference type="RefSeq" id="WP_152122985.1">
    <property type="nucleotide sequence ID" value="NZ_WELI01000001.1"/>
</dbReference>
<dbReference type="InterPro" id="IPR015424">
    <property type="entry name" value="PyrdxlP-dep_Trfase"/>
</dbReference>
<keyword evidence="2" id="KW-0663">Pyridoxal phosphate</keyword>
<dbReference type="NCBIfam" id="TIGR01409">
    <property type="entry name" value="TAT_signal_seq"/>
    <property type="match status" value="1"/>
</dbReference>
<keyword evidence="3" id="KW-0032">Aminotransferase</keyword>
<dbReference type="InterPro" id="IPR000653">
    <property type="entry name" value="DegT/StrS_aminotransferase"/>
</dbReference>
<dbReference type="PANTHER" id="PTHR30244:SF34">
    <property type="entry name" value="DTDP-4-AMINO-4,6-DIDEOXYGALACTOSE TRANSAMINASE"/>
    <property type="match status" value="1"/>
</dbReference>
<dbReference type="PANTHER" id="PTHR30244">
    <property type="entry name" value="TRANSAMINASE"/>
    <property type="match status" value="1"/>
</dbReference>
<evidence type="ECO:0000313" key="3">
    <source>
        <dbReference type="EMBL" id="KAB7733147.1"/>
    </source>
</evidence>
<dbReference type="Proteomes" id="UP000488299">
    <property type="component" value="Unassembled WGS sequence"/>
</dbReference>
<name>A0A7J5U6D4_9BACT</name>
<dbReference type="Pfam" id="PF01041">
    <property type="entry name" value="DegT_DnrJ_EryC1"/>
    <property type="match status" value="1"/>
</dbReference>
<evidence type="ECO:0000256" key="2">
    <source>
        <dbReference type="RuleBase" id="RU004508"/>
    </source>
</evidence>
<keyword evidence="4" id="KW-1185">Reference proteome</keyword>
<gene>
    <name evidence="3" type="ORF">F5984_04205</name>
</gene>
<dbReference type="InterPro" id="IPR015422">
    <property type="entry name" value="PyrdxlP-dep_Trfase_small"/>
</dbReference>
<accession>A0A7J5U6D4</accession>
<comment type="similarity">
    <text evidence="1 2">Belongs to the DegT/DnrJ/EryC1 family.</text>
</comment>
<dbReference type="InterPro" id="IPR015421">
    <property type="entry name" value="PyrdxlP-dep_Trfase_major"/>
</dbReference>
<dbReference type="GO" id="GO:0000271">
    <property type="term" value="P:polysaccharide biosynthetic process"/>
    <property type="evidence" value="ECO:0007669"/>
    <property type="project" value="TreeGrafter"/>
</dbReference>
<protein>
    <submittedName>
        <fullName evidence="3">Aminotransferase class I/II-fold pyridoxal phosphate-dependent enzyme</fullName>
    </submittedName>
</protein>
<comment type="caution">
    <text evidence="3">The sequence shown here is derived from an EMBL/GenBank/DDBJ whole genome shotgun (WGS) entry which is preliminary data.</text>
</comment>
<dbReference type="PROSITE" id="PS51318">
    <property type="entry name" value="TAT"/>
    <property type="match status" value="1"/>
</dbReference>
<evidence type="ECO:0000313" key="4">
    <source>
        <dbReference type="Proteomes" id="UP000488299"/>
    </source>
</evidence>
<keyword evidence="3" id="KW-0808">Transferase</keyword>
<organism evidence="3 4">
    <name type="scientific">Rudanella paleaurantiibacter</name>
    <dbReference type="NCBI Taxonomy" id="2614655"/>
    <lineage>
        <taxon>Bacteria</taxon>
        <taxon>Pseudomonadati</taxon>
        <taxon>Bacteroidota</taxon>
        <taxon>Cytophagia</taxon>
        <taxon>Cytophagales</taxon>
        <taxon>Cytophagaceae</taxon>
        <taxon>Rudanella</taxon>
    </lineage>
</organism>
<dbReference type="Gene3D" id="3.40.640.10">
    <property type="entry name" value="Type I PLP-dependent aspartate aminotransferase-like (Major domain)"/>
    <property type="match status" value="1"/>
</dbReference>
<reference evidence="3 4" key="1">
    <citation type="submission" date="2019-10" db="EMBL/GenBank/DDBJ databases">
        <title>Rudanella paleaurantiibacter sp. nov., isolated from sludge.</title>
        <authorList>
            <person name="Xu S.Q."/>
        </authorList>
    </citation>
    <scope>NUCLEOTIDE SEQUENCE [LARGE SCALE GENOMIC DNA]</scope>
    <source>
        <strain evidence="3 4">HX-22-17</strain>
    </source>
</reference>
<dbReference type="EMBL" id="WELI01000001">
    <property type="protein sequence ID" value="KAB7733147.1"/>
    <property type="molecule type" value="Genomic_DNA"/>
</dbReference>
<dbReference type="GO" id="GO:0030170">
    <property type="term" value="F:pyridoxal phosphate binding"/>
    <property type="evidence" value="ECO:0007669"/>
    <property type="project" value="TreeGrafter"/>
</dbReference>
<sequence length="465" mass="51554">MKNRHFSRREFIKRHSLTGLGVALTPSLLTQAAPAPAPVGPFSHSVAEPLALLGGKPVRAKEWPTWPIWKPETDEKQLLEVIRSGVWSRANVVTEFETKWAATVGSKRCLSVVNGTNALVASLAQFNIRGGDEVLVPAYTFIGTVAPVLATGAMPVFVDIDPETFQIDPAKIEAKITPRTRAIIPVHILGLPVDMKKVLAIAKKHNLVVIEDACQAHMAEIDHQKVGTFGDAGCFSFQNSKNMAIGEGGAIVSNNDAFMDRCFSYHNYGNPYGTVSGVIGIGTLIQGTKLRLTEYQAAIGLALLKRLDAETATRNENAAYLKAKIEKIPGIVPYKLYADVTRAAFHLFPFRFHQNEFKGLSREVFIKALTAEGVPCLKGYAPLNKMPYLEDTFQSKNYQKMYPKEMLDFKGYLDRNQCPQNDRICNEEAVWLTQNMLLGTRQDMDDIARAIEKVYTQADKLRAQK</sequence>
<dbReference type="InterPro" id="IPR006311">
    <property type="entry name" value="TAT_signal"/>
</dbReference>
<dbReference type="GO" id="GO:0008483">
    <property type="term" value="F:transaminase activity"/>
    <property type="evidence" value="ECO:0007669"/>
    <property type="project" value="UniProtKB-KW"/>
</dbReference>
<dbReference type="InterPro" id="IPR019546">
    <property type="entry name" value="TAT_signal_bac_arc"/>
</dbReference>
<dbReference type="SUPFAM" id="SSF53383">
    <property type="entry name" value="PLP-dependent transferases"/>
    <property type="match status" value="1"/>
</dbReference>
<proteinExistence type="inferred from homology"/>
<dbReference type="CDD" id="cd00616">
    <property type="entry name" value="AHBA_syn"/>
    <property type="match status" value="1"/>
</dbReference>